<proteinExistence type="predicted"/>
<organism evidence="1 2">
    <name type="scientific">Tagetes erecta</name>
    <name type="common">African marigold</name>
    <dbReference type="NCBI Taxonomy" id="13708"/>
    <lineage>
        <taxon>Eukaryota</taxon>
        <taxon>Viridiplantae</taxon>
        <taxon>Streptophyta</taxon>
        <taxon>Embryophyta</taxon>
        <taxon>Tracheophyta</taxon>
        <taxon>Spermatophyta</taxon>
        <taxon>Magnoliopsida</taxon>
        <taxon>eudicotyledons</taxon>
        <taxon>Gunneridae</taxon>
        <taxon>Pentapetalae</taxon>
        <taxon>asterids</taxon>
        <taxon>campanulids</taxon>
        <taxon>Asterales</taxon>
        <taxon>Asteraceae</taxon>
        <taxon>Asteroideae</taxon>
        <taxon>Heliantheae alliance</taxon>
        <taxon>Tageteae</taxon>
        <taxon>Tagetes</taxon>
    </lineage>
</organism>
<accession>A0AAD8KLR9</accession>
<name>A0AAD8KLR9_TARER</name>
<dbReference type="EMBL" id="JAUHHV010000005">
    <property type="protein sequence ID" value="KAK1425128.1"/>
    <property type="molecule type" value="Genomic_DNA"/>
</dbReference>
<dbReference type="Proteomes" id="UP001229421">
    <property type="component" value="Unassembled WGS sequence"/>
</dbReference>
<protein>
    <submittedName>
        <fullName evidence="1">Uncharacterized protein</fullName>
    </submittedName>
</protein>
<sequence>MLVAISILHNATSEWLKICSYYKSPESTPENLNCNLKESTFVTVKQVVGGLFHASCLWIWSLERWTISDLRFCLDFGGGRDDEEDGEMTTIDDGGGWDIWDF</sequence>
<dbReference type="AlphaFoldDB" id="A0AAD8KLR9"/>
<evidence type="ECO:0000313" key="2">
    <source>
        <dbReference type="Proteomes" id="UP001229421"/>
    </source>
</evidence>
<keyword evidence="2" id="KW-1185">Reference proteome</keyword>
<comment type="caution">
    <text evidence="1">The sequence shown here is derived from an EMBL/GenBank/DDBJ whole genome shotgun (WGS) entry which is preliminary data.</text>
</comment>
<evidence type="ECO:0000313" key="1">
    <source>
        <dbReference type="EMBL" id="KAK1425128.1"/>
    </source>
</evidence>
<gene>
    <name evidence="1" type="ORF">QVD17_20473</name>
</gene>
<reference evidence="1" key="1">
    <citation type="journal article" date="2023" name="bioRxiv">
        <title>Improved chromosome-level genome assembly for marigold (Tagetes erecta).</title>
        <authorList>
            <person name="Jiang F."/>
            <person name="Yuan L."/>
            <person name="Wang S."/>
            <person name="Wang H."/>
            <person name="Xu D."/>
            <person name="Wang A."/>
            <person name="Fan W."/>
        </authorList>
    </citation>
    <scope>NUCLEOTIDE SEQUENCE</scope>
    <source>
        <strain evidence="1">WSJ</strain>
        <tissue evidence="1">Leaf</tissue>
    </source>
</reference>